<keyword evidence="4" id="KW-1185">Reference proteome</keyword>
<evidence type="ECO:0000313" key="3">
    <source>
        <dbReference type="EMBL" id="KAF9961040.1"/>
    </source>
</evidence>
<dbReference type="GO" id="GO:0047372">
    <property type="term" value="F:monoacylglycerol lipase activity"/>
    <property type="evidence" value="ECO:0007669"/>
    <property type="project" value="TreeGrafter"/>
</dbReference>
<dbReference type="AlphaFoldDB" id="A0A9P6M1S2"/>
<dbReference type="OrthoDB" id="273452at2759"/>
<comment type="similarity">
    <text evidence="1">Belongs to the putative lipase ROG1 family.</text>
</comment>
<organism evidence="3 4">
    <name type="scientific">Modicella reniformis</name>
    <dbReference type="NCBI Taxonomy" id="1440133"/>
    <lineage>
        <taxon>Eukaryota</taxon>
        <taxon>Fungi</taxon>
        <taxon>Fungi incertae sedis</taxon>
        <taxon>Mucoromycota</taxon>
        <taxon>Mortierellomycotina</taxon>
        <taxon>Mortierellomycetes</taxon>
        <taxon>Mortierellales</taxon>
        <taxon>Mortierellaceae</taxon>
        <taxon>Modicella</taxon>
    </lineage>
</organism>
<evidence type="ECO:0000259" key="2">
    <source>
        <dbReference type="Pfam" id="PF05057"/>
    </source>
</evidence>
<dbReference type="InterPro" id="IPR007751">
    <property type="entry name" value="DUF676_lipase-like"/>
</dbReference>
<protein>
    <recommendedName>
        <fullName evidence="2">DUF676 domain-containing protein</fullName>
    </recommendedName>
</protein>
<dbReference type="InterPro" id="IPR044294">
    <property type="entry name" value="Lipase-like"/>
</dbReference>
<dbReference type="GO" id="GO:0004622">
    <property type="term" value="F:phosphatidylcholine lysophospholipase activity"/>
    <property type="evidence" value="ECO:0007669"/>
    <property type="project" value="TreeGrafter"/>
</dbReference>
<comment type="caution">
    <text evidence="3">The sequence shown here is derived from an EMBL/GenBank/DDBJ whole genome shotgun (WGS) entry which is preliminary data.</text>
</comment>
<dbReference type="PANTHER" id="PTHR12482:SF65">
    <property type="entry name" value="ESTERASE, PUTATIVE (AFU_ORTHOLOGUE AFUA_3G12320)-RELATED"/>
    <property type="match status" value="1"/>
</dbReference>
<gene>
    <name evidence="3" type="ORF">BGZ65_011336</name>
</gene>
<name>A0A9P6M1S2_9FUNG</name>
<evidence type="ECO:0000256" key="1">
    <source>
        <dbReference type="ARBA" id="ARBA00007920"/>
    </source>
</evidence>
<proteinExistence type="inferred from homology"/>
<sequence>MPTDNNADGHHLLVLQHGLWGNIGHVRFIAEQFKQRLGGRILVYRARANESGFTYDGVDICGHRVVQEIYSVIKVIETGGSIEEMKGQKLNKHKGKKNIQPDDFEARSTTKKVIQFSYLGYSLGGLIGRFAMGMLDLDGFFDQVEQGGRGEQLQLVDDYIGGKPILLVISESSCVFIHALARFKRRVLYCNIRNDLAVPFWTASFSDADPFRKLDSMEM</sequence>
<dbReference type="GO" id="GO:0005811">
    <property type="term" value="C:lipid droplet"/>
    <property type="evidence" value="ECO:0007669"/>
    <property type="project" value="TreeGrafter"/>
</dbReference>
<dbReference type="SUPFAM" id="SSF53474">
    <property type="entry name" value="alpha/beta-Hydrolases"/>
    <property type="match status" value="1"/>
</dbReference>
<feature type="domain" description="DUF676" evidence="2">
    <location>
        <begin position="8"/>
        <end position="75"/>
    </location>
</feature>
<feature type="domain" description="DUF676" evidence="2">
    <location>
        <begin position="148"/>
        <end position="202"/>
    </location>
</feature>
<evidence type="ECO:0000313" key="4">
    <source>
        <dbReference type="Proteomes" id="UP000749646"/>
    </source>
</evidence>
<dbReference type="Proteomes" id="UP000749646">
    <property type="component" value="Unassembled WGS sequence"/>
</dbReference>
<accession>A0A9P6M1S2</accession>
<dbReference type="InterPro" id="IPR029058">
    <property type="entry name" value="AB_hydrolase_fold"/>
</dbReference>
<dbReference type="PANTHER" id="PTHR12482">
    <property type="entry name" value="LIPASE ROG1-RELATED-RELATED"/>
    <property type="match status" value="1"/>
</dbReference>
<dbReference type="Pfam" id="PF05057">
    <property type="entry name" value="DUF676"/>
    <property type="match status" value="2"/>
</dbReference>
<reference evidence="3" key="1">
    <citation type="journal article" date="2020" name="Fungal Divers.">
        <title>Resolving the Mortierellaceae phylogeny through synthesis of multi-gene phylogenetics and phylogenomics.</title>
        <authorList>
            <person name="Vandepol N."/>
            <person name="Liber J."/>
            <person name="Desiro A."/>
            <person name="Na H."/>
            <person name="Kennedy M."/>
            <person name="Barry K."/>
            <person name="Grigoriev I.V."/>
            <person name="Miller A.N."/>
            <person name="O'Donnell K."/>
            <person name="Stajich J.E."/>
            <person name="Bonito G."/>
        </authorList>
    </citation>
    <scope>NUCLEOTIDE SEQUENCE</scope>
    <source>
        <strain evidence="3">MES-2147</strain>
    </source>
</reference>
<dbReference type="EMBL" id="JAAAHW010006431">
    <property type="protein sequence ID" value="KAF9961040.1"/>
    <property type="molecule type" value="Genomic_DNA"/>
</dbReference>